<dbReference type="Pfam" id="PF13560">
    <property type="entry name" value="HTH_31"/>
    <property type="match status" value="1"/>
</dbReference>
<dbReference type="GO" id="GO:0003677">
    <property type="term" value="F:DNA binding"/>
    <property type="evidence" value="ECO:0007669"/>
    <property type="project" value="UniProtKB-KW"/>
</dbReference>
<dbReference type="SMART" id="SM00530">
    <property type="entry name" value="HTH_XRE"/>
    <property type="match status" value="1"/>
</dbReference>
<dbReference type="EMBL" id="QQAY01000001">
    <property type="protein sequence ID" value="RDI47912.1"/>
    <property type="molecule type" value="Genomic_DNA"/>
</dbReference>
<dbReference type="Proteomes" id="UP000255326">
    <property type="component" value="Unassembled WGS sequence"/>
</dbReference>
<keyword evidence="1" id="KW-0238">DNA-binding</keyword>
<dbReference type="AlphaFoldDB" id="A0A370GW85"/>
<reference evidence="3 4" key="1">
    <citation type="submission" date="2018-07" db="EMBL/GenBank/DDBJ databases">
        <title>Genomic Encyclopedia of Type Strains, Phase IV (KMG-IV): sequencing the most valuable type-strain genomes for metagenomic binning, comparative biology and taxonomic classification.</title>
        <authorList>
            <person name="Goeker M."/>
        </authorList>
    </citation>
    <scope>NUCLEOTIDE SEQUENCE [LARGE SCALE GENOMIC DNA]</scope>
    <source>
        <strain evidence="3 4">DSM 25281</strain>
    </source>
</reference>
<evidence type="ECO:0000313" key="4">
    <source>
        <dbReference type="Proteomes" id="UP000255326"/>
    </source>
</evidence>
<proteinExistence type="predicted"/>
<dbReference type="InterPro" id="IPR010982">
    <property type="entry name" value="Lambda_DNA-bd_dom_sf"/>
</dbReference>
<name>A0A370GW85_9BACI</name>
<feature type="domain" description="HTH cro/C1-type" evidence="2">
    <location>
        <begin position="14"/>
        <end position="68"/>
    </location>
</feature>
<dbReference type="RefSeq" id="WP_114744110.1">
    <property type="nucleotide sequence ID" value="NZ_QQAY01000001.1"/>
</dbReference>
<dbReference type="OrthoDB" id="1796720at2"/>
<keyword evidence="4" id="KW-1185">Reference proteome</keyword>
<gene>
    <name evidence="3" type="ORF">DFR59_101577</name>
</gene>
<evidence type="ECO:0000259" key="2">
    <source>
        <dbReference type="PROSITE" id="PS50943"/>
    </source>
</evidence>
<comment type="caution">
    <text evidence="3">The sequence shown here is derived from an EMBL/GenBank/DDBJ whole genome shotgun (WGS) entry which is preliminary data.</text>
</comment>
<organism evidence="3 4">
    <name type="scientific">Falsibacillus pallidus</name>
    <dbReference type="NCBI Taxonomy" id="493781"/>
    <lineage>
        <taxon>Bacteria</taxon>
        <taxon>Bacillati</taxon>
        <taxon>Bacillota</taxon>
        <taxon>Bacilli</taxon>
        <taxon>Bacillales</taxon>
        <taxon>Bacillaceae</taxon>
        <taxon>Falsibacillus</taxon>
    </lineage>
</organism>
<dbReference type="Gene3D" id="1.10.260.40">
    <property type="entry name" value="lambda repressor-like DNA-binding domains"/>
    <property type="match status" value="1"/>
</dbReference>
<sequence length="150" mass="17565">MTREEIIEMLGEHLKIVRTESGYTQDRMAEIIGISKKTLVQIEKGRILPGWTTVIAVCALFSMSQTLQTVFGGDPLEVVEMVAREKIDVRKERTMGGKVWWKTLEKHTGLILQQNLITKHYRIIDDEQFRLYSSFDEEDSRQRFFELQEK</sequence>
<dbReference type="SUPFAM" id="SSF47413">
    <property type="entry name" value="lambda repressor-like DNA-binding domains"/>
    <property type="match status" value="1"/>
</dbReference>
<dbReference type="PROSITE" id="PS50943">
    <property type="entry name" value="HTH_CROC1"/>
    <property type="match status" value="1"/>
</dbReference>
<evidence type="ECO:0000256" key="1">
    <source>
        <dbReference type="ARBA" id="ARBA00023125"/>
    </source>
</evidence>
<dbReference type="PANTHER" id="PTHR46558:SF4">
    <property type="entry name" value="DNA-BIDING PHAGE PROTEIN"/>
    <property type="match status" value="1"/>
</dbReference>
<dbReference type="PANTHER" id="PTHR46558">
    <property type="entry name" value="TRACRIPTIONAL REGULATORY PROTEIN-RELATED-RELATED"/>
    <property type="match status" value="1"/>
</dbReference>
<dbReference type="CDD" id="cd00093">
    <property type="entry name" value="HTH_XRE"/>
    <property type="match status" value="1"/>
</dbReference>
<accession>A0A370GW85</accession>
<dbReference type="InterPro" id="IPR001387">
    <property type="entry name" value="Cro/C1-type_HTH"/>
</dbReference>
<protein>
    <submittedName>
        <fullName evidence="3">Xre family transcriptional regulator</fullName>
    </submittedName>
</protein>
<evidence type="ECO:0000313" key="3">
    <source>
        <dbReference type="EMBL" id="RDI47912.1"/>
    </source>
</evidence>